<name>M6BZ77_LEPBO</name>
<organism evidence="1 2">
    <name type="scientific">Leptospira borgpetersenii serovar Hardjo-bovis str. Sponselee</name>
    <dbReference type="NCBI Taxonomy" id="1303729"/>
    <lineage>
        <taxon>Bacteria</taxon>
        <taxon>Pseudomonadati</taxon>
        <taxon>Spirochaetota</taxon>
        <taxon>Spirochaetia</taxon>
        <taxon>Leptospirales</taxon>
        <taxon>Leptospiraceae</taxon>
        <taxon>Leptospira</taxon>
    </lineage>
</organism>
<sequence length="98" mass="11598">MNIEGTSLLPISLNLEYKTVKGTIPKRDKINRNNKSQFTYTFFSNHNLILFFAFQLEEFIKFQFKNIQTFSIDKNKMKSKGNFTFKLLKSLTGTHRYC</sequence>
<dbReference type="Proteomes" id="UP000011873">
    <property type="component" value="Unassembled WGS sequence"/>
</dbReference>
<evidence type="ECO:0000313" key="1">
    <source>
        <dbReference type="EMBL" id="EMJ79175.1"/>
    </source>
</evidence>
<proteinExistence type="predicted"/>
<comment type="caution">
    <text evidence="1">The sequence shown here is derived from an EMBL/GenBank/DDBJ whole genome shotgun (WGS) entry which is preliminary data.</text>
</comment>
<accession>M6BZ77</accession>
<reference evidence="1 2" key="1">
    <citation type="submission" date="2013-01" db="EMBL/GenBank/DDBJ databases">
        <authorList>
            <person name="Harkins D.M."/>
            <person name="Durkin A.S."/>
            <person name="Brinkac L.M."/>
            <person name="Haft D.H."/>
            <person name="Selengut J.D."/>
            <person name="Sanka R."/>
            <person name="DePew J."/>
            <person name="Purushe J."/>
            <person name="Galloway R.L."/>
            <person name="Vinetz J.M."/>
            <person name="Sutton G.G."/>
            <person name="Nierman W.C."/>
            <person name="Fouts D.E."/>
        </authorList>
    </citation>
    <scope>NUCLEOTIDE SEQUENCE [LARGE SCALE GENOMIC DNA]</scope>
    <source>
        <strain evidence="1 2">Sponselee CDC</strain>
    </source>
</reference>
<dbReference type="PATRIC" id="fig|1218567.3.peg.3510"/>
<dbReference type="AlphaFoldDB" id="M6BZ77"/>
<dbReference type="EMBL" id="ANMU01000135">
    <property type="protein sequence ID" value="EMJ79175.1"/>
    <property type="molecule type" value="Genomic_DNA"/>
</dbReference>
<gene>
    <name evidence="1" type="ORF">LEP1GSC016_0954</name>
</gene>
<protein>
    <submittedName>
        <fullName evidence="1">Uncharacterized protein</fullName>
    </submittedName>
</protein>
<evidence type="ECO:0000313" key="2">
    <source>
        <dbReference type="Proteomes" id="UP000011873"/>
    </source>
</evidence>